<dbReference type="Pfam" id="PF00271">
    <property type="entry name" value="Helicase_C"/>
    <property type="match status" value="1"/>
</dbReference>
<evidence type="ECO:0000259" key="13">
    <source>
        <dbReference type="PROSITE" id="PS51192"/>
    </source>
</evidence>
<dbReference type="NCBIfam" id="TIGR00595">
    <property type="entry name" value="priA"/>
    <property type="match status" value="1"/>
</dbReference>
<evidence type="ECO:0000256" key="12">
    <source>
        <dbReference type="HAMAP-Rule" id="MF_00983"/>
    </source>
</evidence>
<dbReference type="RefSeq" id="WP_145084598.1">
    <property type="nucleotide sequence ID" value="NZ_CP036298.1"/>
</dbReference>
<dbReference type="GO" id="GO:0008270">
    <property type="term" value="F:zinc ion binding"/>
    <property type="evidence" value="ECO:0007669"/>
    <property type="project" value="UniProtKB-UniRule"/>
</dbReference>
<dbReference type="GO" id="GO:0006269">
    <property type="term" value="P:DNA replication, synthesis of primer"/>
    <property type="evidence" value="ECO:0007669"/>
    <property type="project" value="UniProtKB-KW"/>
</dbReference>
<dbReference type="OrthoDB" id="9759544at2"/>
<evidence type="ECO:0000259" key="14">
    <source>
        <dbReference type="PROSITE" id="PS51194"/>
    </source>
</evidence>
<evidence type="ECO:0000313" key="16">
    <source>
        <dbReference type="Proteomes" id="UP000318017"/>
    </source>
</evidence>
<keyword evidence="3 12" id="KW-0479">Metal-binding</keyword>
<feature type="binding site" evidence="12">
    <location>
        <position position="508"/>
    </location>
    <ligand>
        <name>Zn(2+)</name>
        <dbReference type="ChEBI" id="CHEBI:29105"/>
        <label>1</label>
    </ligand>
</feature>
<reference evidence="15 16" key="1">
    <citation type="submission" date="2019-02" db="EMBL/GenBank/DDBJ databases">
        <title>Deep-cultivation of Planctomycetes and their phenomic and genomic characterization uncovers novel biology.</title>
        <authorList>
            <person name="Wiegand S."/>
            <person name="Jogler M."/>
            <person name="Boedeker C."/>
            <person name="Pinto D."/>
            <person name="Vollmers J."/>
            <person name="Rivas-Marin E."/>
            <person name="Kohn T."/>
            <person name="Peeters S.H."/>
            <person name="Heuer A."/>
            <person name="Rast P."/>
            <person name="Oberbeckmann S."/>
            <person name="Bunk B."/>
            <person name="Jeske O."/>
            <person name="Meyerdierks A."/>
            <person name="Storesund J.E."/>
            <person name="Kallscheuer N."/>
            <person name="Luecker S."/>
            <person name="Lage O.M."/>
            <person name="Pohl T."/>
            <person name="Merkel B.J."/>
            <person name="Hornburger P."/>
            <person name="Mueller R.-W."/>
            <person name="Bruemmer F."/>
            <person name="Labrenz M."/>
            <person name="Spormann A.M."/>
            <person name="Op den Camp H."/>
            <person name="Overmann J."/>
            <person name="Amann R."/>
            <person name="Jetten M.S.M."/>
            <person name="Mascher T."/>
            <person name="Medema M.H."/>
            <person name="Devos D.P."/>
            <person name="Kaster A.-K."/>
            <person name="Ovreas L."/>
            <person name="Rohde M."/>
            <person name="Galperin M.Y."/>
            <person name="Jogler C."/>
        </authorList>
    </citation>
    <scope>NUCLEOTIDE SEQUENCE [LARGE SCALE GENOMIC DNA]</scope>
    <source>
        <strain evidence="15 16">Q31a</strain>
    </source>
</reference>
<dbReference type="GO" id="GO:0005524">
    <property type="term" value="F:ATP binding"/>
    <property type="evidence" value="ECO:0007669"/>
    <property type="project" value="UniProtKB-UniRule"/>
</dbReference>
<comment type="function">
    <text evidence="12">Initiates the restart of stalled replication forks, which reloads the replicative helicase on sites other than the origin of replication. Recognizes and binds to abandoned replication forks and remodels them to uncover a helicase loading site. Promotes assembly of the primosome at these replication forks.</text>
</comment>
<dbReference type="PROSITE" id="PS51192">
    <property type="entry name" value="HELICASE_ATP_BIND_1"/>
    <property type="match status" value="1"/>
</dbReference>
<dbReference type="InterPro" id="IPR041236">
    <property type="entry name" value="PriA_C"/>
</dbReference>
<keyword evidence="7 12" id="KW-0862">Zinc</keyword>
<proteinExistence type="inferred from homology"/>
<feature type="binding site" evidence="12">
    <location>
        <position position="465"/>
    </location>
    <ligand>
        <name>Zn(2+)</name>
        <dbReference type="ChEBI" id="CHEBI:29105"/>
        <label>1</label>
    </ligand>
</feature>
<dbReference type="Pfam" id="PF18074">
    <property type="entry name" value="PriA_C"/>
    <property type="match status" value="1"/>
</dbReference>
<dbReference type="FunFam" id="3.40.50.300:FF:000489">
    <property type="entry name" value="Primosome assembly protein PriA"/>
    <property type="match status" value="1"/>
</dbReference>
<protein>
    <recommendedName>
        <fullName evidence="12">Replication restart protein PriA</fullName>
    </recommendedName>
    <alternativeName>
        <fullName evidence="12">ATP-dependent DNA helicase PriA</fullName>
        <ecNumber evidence="12">5.6.2.4</ecNumber>
    </alternativeName>
    <alternativeName>
        <fullName evidence="12">DNA 3'-5' helicase PriA</fullName>
    </alternativeName>
</protein>
<evidence type="ECO:0000313" key="15">
    <source>
        <dbReference type="EMBL" id="QDV27347.1"/>
    </source>
</evidence>
<dbReference type="AlphaFoldDB" id="A0A518GFK8"/>
<dbReference type="Pfam" id="PF17764">
    <property type="entry name" value="PriA_3primeBD"/>
    <property type="match status" value="1"/>
</dbReference>
<comment type="cofactor">
    <cofactor evidence="12">
        <name>Zn(2+)</name>
        <dbReference type="ChEBI" id="CHEBI:29105"/>
    </cofactor>
    <text evidence="12">Binds 2 zinc ions per subunit.</text>
</comment>
<dbReference type="PROSITE" id="PS51194">
    <property type="entry name" value="HELICASE_CTER"/>
    <property type="match status" value="1"/>
</dbReference>
<dbReference type="Pfam" id="PF00270">
    <property type="entry name" value="DEAD"/>
    <property type="match status" value="1"/>
</dbReference>
<dbReference type="EMBL" id="CP036298">
    <property type="protein sequence ID" value="QDV27347.1"/>
    <property type="molecule type" value="Genomic_DNA"/>
</dbReference>
<dbReference type="InterPro" id="IPR011545">
    <property type="entry name" value="DEAD/DEAH_box_helicase_dom"/>
</dbReference>
<evidence type="ECO:0000256" key="6">
    <source>
        <dbReference type="ARBA" id="ARBA00022806"/>
    </source>
</evidence>
<dbReference type="Gene3D" id="3.40.50.300">
    <property type="entry name" value="P-loop containing nucleotide triphosphate hydrolases"/>
    <property type="match status" value="2"/>
</dbReference>
<keyword evidence="2 12" id="KW-0235">DNA replication</keyword>
<dbReference type="SMART" id="SM00487">
    <property type="entry name" value="DEXDc"/>
    <property type="match status" value="1"/>
</dbReference>
<accession>A0A518GFK8</accession>
<sequence length="760" mass="84295">MNSQQPELFATNIPPWELDALSECRAAKIVFAEAPYGPLDYRVPDELLEEVRPGVRVKVPLGRGNRVMLGYCIAVSMVKQAPDALKSVLEVLDVEPLCTPRLLELFQWMSRYYIAPLGQVFEAAIPAGVRAAAGSRQRVMLYPGELAADPQRIAQLSDKQQAVMGQLILTAGGVTIDQLQKLANCSTGPINALRESGFIDARQERILNEFTTTPDLPPAPPLALSADQRQALNHVLEALDSAKQQTILLHGVTGSGKTEVYMQAIHEVISYGRQAIVLVPEISLTPQTRQRFLARFGNVTVLHSHMSPVERHHQWRKISAGASPVVIGPRSAIFAPLPRLGLIVLDEEHESSFKQDTQPRYHARDVALHRSFLEQIPLVLGSATPSLESWKRAKEGSYRLASLPRRVHNRPLPQVTTIDLRTEKQEPNRGAITRPLNQAIQETLRDDGQVILLLNRRGFATNIQCPQCGHVVTCPDCDLPLTHHRDGSKACCHYCDFQIPTPPGCPKCNFQGVRFTGLGTQRLEIEVAQRYPGTRIARMDSDTMRKPGSHERTLTDFRDGKIRILLGTQMIAKGLDFPNVLLVGVINADTALHFPDFRASEKTFQIVTQVAGRTGRGEKAGHVLVQTYSPDHPAIVAAAKHDFISFANTELQQRAQFGYPPHGHLARVIMRGPDLTETEGFAESVVRKLTATRELQGIDCRILGPAPPPLSRLRGNYRFHALLQTTEAEPLNRLLVKTIPDIKPPKDIQYVIDIDPLDTL</sequence>
<dbReference type="SUPFAM" id="SSF52540">
    <property type="entry name" value="P-loop containing nucleoside triphosphate hydrolases"/>
    <property type="match status" value="2"/>
</dbReference>
<dbReference type="GO" id="GO:0043138">
    <property type="term" value="F:3'-5' DNA helicase activity"/>
    <property type="evidence" value="ECO:0007669"/>
    <property type="project" value="UniProtKB-EC"/>
</dbReference>
<feature type="binding site" evidence="12">
    <location>
        <position position="474"/>
    </location>
    <ligand>
        <name>Zn(2+)</name>
        <dbReference type="ChEBI" id="CHEBI:29105"/>
        <label>2</label>
    </ligand>
</feature>
<comment type="similarity">
    <text evidence="12">Belongs to the helicase family. PriA subfamily.</text>
</comment>
<evidence type="ECO:0000256" key="8">
    <source>
        <dbReference type="ARBA" id="ARBA00022840"/>
    </source>
</evidence>
<evidence type="ECO:0000256" key="11">
    <source>
        <dbReference type="ARBA" id="ARBA00048988"/>
    </source>
</evidence>
<evidence type="ECO:0000256" key="1">
    <source>
        <dbReference type="ARBA" id="ARBA00022515"/>
    </source>
</evidence>
<feature type="binding site" evidence="12">
    <location>
        <position position="495"/>
    </location>
    <ligand>
        <name>Zn(2+)</name>
        <dbReference type="ChEBI" id="CHEBI:29105"/>
        <label>2</label>
    </ligand>
</feature>
<keyword evidence="8 12" id="KW-0067">ATP-binding</keyword>
<feature type="binding site" evidence="12">
    <location>
        <position position="477"/>
    </location>
    <ligand>
        <name>Zn(2+)</name>
        <dbReference type="ChEBI" id="CHEBI:29105"/>
        <label>2</label>
    </ligand>
</feature>
<dbReference type="InterPro" id="IPR027417">
    <property type="entry name" value="P-loop_NTPase"/>
</dbReference>
<organism evidence="15 16">
    <name type="scientific">Aureliella helgolandensis</name>
    <dbReference type="NCBI Taxonomy" id="2527968"/>
    <lineage>
        <taxon>Bacteria</taxon>
        <taxon>Pseudomonadati</taxon>
        <taxon>Planctomycetota</taxon>
        <taxon>Planctomycetia</taxon>
        <taxon>Pirellulales</taxon>
        <taxon>Pirellulaceae</taxon>
        <taxon>Aureliella</taxon>
    </lineage>
</organism>
<dbReference type="PANTHER" id="PTHR30580">
    <property type="entry name" value="PRIMOSOMAL PROTEIN N"/>
    <property type="match status" value="1"/>
</dbReference>
<dbReference type="SMART" id="SM00490">
    <property type="entry name" value="HELICc"/>
    <property type="match status" value="1"/>
</dbReference>
<gene>
    <name evidence="12 15" type="primary">priA</name>
    <name evidence="15" type="ORF">Q31a_57350</name>
</gene>
<dbReference type="Gene3D" id="3.40.1440.60">
    <property type="entry name" value="PriA, 3(prime) DNA-binding domain"/>
    <property type="match status" value="1"/>
</dbReference>
<dbReference type="InterPro" id="IPR001650">
    <property type="entry name" value="Helicase_C-like"/>
</dbReference>
<keyword evidence="9 12" id="KW-0238">DNA-binding</keyword>
<feature type="domain" description="Helicase C-terminal" evidence="14">
    <location>
        <begin position="500"/>
        <end position="657"/>
    </location>
</feature>
<name>A0A518GFK8_9BACT</name>
<comment type="subunit">
    <text evidence="12">Component of the replication restart primosome.</text>
</comment>
<dbReference type="GO" id="GO:0003677">
    <property type="term" value="F:DNA binding"/>
    <property type="evidence" value="ECO:0007669"/>
    <property type="project" value="UniProtKB-UniRule"/>
</dbReference>
<evidence type="ECO:0000256" key="5">
    <source>
        <dbReference type="ARBA" id="ARBA00022801"/>
    </source>
</evidence>
<evidence type="ECO:0000256" key="7">
    <source>
        <dbReference type="ARBA" id="ARBA00022833"/>
    </source>
</evidence>
<dbReference type="InterPro" id="IPR014001">
    <property type="entry name" value="Helicase_ATP-bd"/>
</dbReference>
<dbReference type="EC" id="5.6.2.4" evidence="12"/>
<dbReference type="PANTHER" id="PTHR30580:SF0">
    <property type="entry name" value="PRIMOSOMAL PROTEIN N"/>
    <property type="match status" value="1"/>
</dbReference>
<dbReference type="InterPro" id="IPR040498">
    <property type="entry name" value="PriA_CRR"/>
</dbReference>
<dbReference type="GO" id="GO:0006310">
    <property type="term" value="P:DNA recombination"/>
    <property type="evidence" value="ECO:0007669"/>
    <property type="project" value="InterPro"/>
</dbReference>
<evidence type="ECO:0000256" key="9">
    <source>
        <dbReference type="ARBA" id="ARBA00023125"/>
    </source>
</evidence>
<keyword evidence="5 12" id="KW-0378">Hydrolase</keyword>
<feature type="domain" description="Helicase ATP-binding" evidence="13">
    <location>
        <begin position="238"/>
        <end position="403"/>
    </location>
</feature>
<dbReference type="CDD" id="cd18804">
    <property type="entry name" value="SF2_C_priA"/>
    <property type="match status" value="1"/>
</dbReference>
<dbReference type="InterPro" id="IPR041222">
    <property type="entry name" value="PriA_3primeBD"/>
</dbReference>
<keyword evidence="6 12" id="KW-0347">Helicase</keyword>
<dbReference type="GO" id="GO:0016887">
    <property type="term" value="F:ATP hydrolysis activity"/>
    <property type="evidence" value="ECO:0007669"/>
    <property type="project" value="RHEA"/>
</dbReference>
<evidence type="ECO:0000256" key="3">
    <source>
        <dbReference type="ARBA" id="ARBA00022723"/>
    </source>
</evidence>
<dbReference type="InterPro" id="IPR005259">
    <property type="entry name" value="PriA"/>
</dbReference>
<dbReference type="GO" id="GO:0006302">
    <property type="term" value="P:double-strand break repair"/>
    <property type="evidence" value="ECO:0007669"/>
    <property type="project" value="InterPro"/>
</dbReference>
<dbReference type="GO" id="GO:1990077">
    <property type="term" value="C:primosome complex"/>
    <property type="evidence" value="ECO:0007669"/>
    <property type="project" value="UniProtKB-UniRule"/>
</dbReference>
<dbReference type="Proteomes" id="UP000318017">
    <property type="component" value="Chromosome"/>
</dbReference>
<dbReference type="HAMAP" id="MF_00983">
    <property type="entry name" value="PriA"/>
    <property type="match status" value="1"/>
</dbReference>
<comment type="catalytic activity">
    <reaction evidence="11 12">
        <text>ATP + H2O = ADP + phosphate + H(+)</text>
        <dbReference type="Rhea" id="RHEA:13065"/>
        <dbReference type="ChEBI" id="CHEBI:15377"/>
        <dbReference type="ChEBI" id="CHEBI:15378"/>
        <dbReference type="ChEBI" id="CHEBI:30616"/>
        <dbReference type="ChEBI" id="CHEBI:43474"/>
        <dbReference type="ChEBI" id="CHEBI:456216"/>
        <dbReference type="EC" id="5.6.2.4"/>
    </reaction>
</comment>
<keyword evidence="1 12" id="KW-0639">Primosome</keyword>
<keyword evidence="16" id="KW-1185">Reference proteome</keyword>
<evidence type="ECO:0000256" key="10">
    <source>
        <dbReference type="ARBA" id="ARBA00023235"/>
    </source>
</evidence>
<feature type="binding site" evidence="12">
    <location>
        <position position="505"/>
    </location>
    <ligand>
        <name>Zn(2+)</name>
        <dbReference type="ChEBI" id="CHEBI:29105"/>
        <label>1</label>
    </ligand>
</feature>
<dbReference type="KEGG" id="ahel:Q31a_57350"/>
<evidence type="ECO:0000256" key="2">
    <source>
        <dbReference type="ARBA" id="ARBA00022705"/>
    </source>
</evidence>
<keyword evidence="10 12" id="KW-0413">Isomerase</keyword>
<dbReference type="InterPro" id="IPR042115">
    <property type="entry name" value="PriA_3primeBD_sf"/>
</dbReference>
<dbReference type="CDD" id="cd17929">
    <property type="entry name" value="DEXHc_priA"/>
    <property type="match status" value="1"/>
</dbReference>
<dbReference type="Pfam" id="PF18319">
    <property type="entry name" value="Zn_ribbon_PriA"/>
    <property type="match status" value="1"/>
</dbReference>
<dbReference type="GO" id="GO:0006270">
    <property type="term" value="P:DNA replication initiation"/>
    <property type="evidence" value="ECO:0007669"/>
    <property type="project" value="TreeGrafter"/>
</dbReference>
<comment type="catalytic activity">
    <reaction evidence="12">
        <text>Couples ATP hydrolysis with the unwinding of duplex DNA by translocating in the 3'-5' direction.</text>
        <dbReference type="EC" id="5.6.2.4"/>
    </reaction>
</comment>
<evidence type="ECO:0000256" key="4">
    <source>
        <dbReference type="ARBA" id="ARBA00022741"/>
    </source>
</evidence>
<keyword evidence="4 12" id="KW-0547">Nucleotide-binding</keyword>
<feature type="binding site" evidence="12">
    <location>
        <position position="468"/>
    </location>
    <ligand>
        <name>Zn(2+)</name>
        <dbReference type="ChEBI" id="CHEBI:29105"/>
        <label>1</label>
    </ligand>
</feature>
<feature type="binding site" evidence="12">
    <location>
        <position position="492"/>
    </location>
    <ligand>
        <name>Zn(2+)</name>
        <dbReference type="ChEBI" id="CHEBI:29105"/>
        <label>2</label>
    </ligand>
</feature>